<dbReference type="InterPro" id="IPR036513">
    <property type="entry name" value="STAS_dom_sf"/>
</dbReference>
<accession>A0A7J0CUR9</accession>
<organism evidence="5 6">
    <name type="scientific">Streptomyces microflavus</name>
    <name type="common">Streptomyces lipmanii</name>
    <dbReference type="NCBI Taxonomy" id="1919"/>
    <lineage>
        <taxon>Bacteria</taxon>
        <taxon>Bacillati</taxon>
        <taxon>Actinomycetota</taxon>
        <taxon>Actinomycetes</taxon>
        <taxon>Kitasatosporales</taxon>
        <taxon>Streptomycetaceae</taxon>
        <taxon>Streptomyces</taxon>
    </lineage>
</organism>
<reference evidence="5 6" key="1">
    <citation type="submission" date="2020-05" db="EMBL/GenBank/DDBJ databases">
        <title>Whole genome shotgun sequence of Streptomyces microflavus NBRC 13062.</title>
        <authorList>
            <person name="Komaki H."/>
            <person name="Tamura T."/>
        </authorList>
    </citation>
    <scope>NUCLEOTIDE SEQUENCE [LARGE SCALE GENOMIC DNA]</scope>
    <source>
        <strain evidence="5 6">NBRC 13062</strain>
    </source>
</reference>
<comment type="similarity">
    <text evidence="1 2">Belongs to the anti-sigma-factor antagonist family.</text>
</comment>
<dbReference type="Gene3D" id="3.30.750.24">
    <property type="entry name" value="STAS domain"/>
    <property type="match status" value="1"/>
</dbReference>
<name>A0A7J0CUR9_STRMI</name>
<gene>
    <name evidence="5" type="ORF">Smic_46940</name>
</gene>
<comment type="caution">
    <text evidence="5">The sequence shown here is derived from an EMBL/GenBank/DDBJ whole genome shotgun (WGS) entry which is preliminary data.</text>
</comment>
<dbReference type="InterPro" id="IPR003658">
    <property type="entry name" value="Anti-sigma_ant"/>
</dbReference>
<dbReference type="EMBL" id="BLWD01000001">
    <property type="protein sequence ID" value="GFN06138.1"/>
    <property type="molecule type" value="Genomic_DNA"/>
</dbReference>
<evidence type="ECO:0000313" key="6">
    <source>
        <dbReference type="Proteomes" id="UP000498740"/>
    </source>
</evidence>
<dbReference type="GO" id="GO:0043856">
    <property type="term" value="F:anti-sigma factor antagonist activity"/>
    <property type="evidence" value="ECO:0007669"/>
    <property type="project" value="InterPro"/>
</dbReference>
<evidence type="ECO:0000256" key="1">
    <source>
        <dbReference type="ARBA" id="ARBA00009013"/>
    </source>
</evidence>
<dbReference type="Proteomes" id="UP000498740">
    <property type="component" value="Unassembled WGS sequence"/>
</dbReference>
<dbReference type="PANTHER" id="PTHR33495">
    <property type="entry name" value="ANTI-SIGMA FACTOR ANTAGONIST TM_1081-RELATED-RELATED"/>
    <property type="match status" value="1"/>
</dbReference>
<evidence type="ECO:0000259" key="4">
    <source>
        <dbReference type="PROSITE" id="PS50801"/>
    </source>
</evidence>
<dbReference type="PROSITE" id="PS50801">
    <property type="entry name" value="STAS"/>
    <property type="match status" value="1"/>
</dbReference>
<dbReference type="AlphaFoldDB" id="A0A7J0CUR9"/>
<evidence type="ECO:0000256" key="2">
    <source>
        <dbReference type="RuleBase" id="RU003749"/>
    </source>
</evidence>
<feature type="region of interest" description="Disordered" evidence="3">
    <location>
        <begin position="1"/>
        <end position="25"/>
    </location>
</feature>
<proteinExistence type="inferred from homology"/>
<dbReference type="InterPro" id="IPR002645">
    <property type="entry name" value="STAS_dom"/>
</dbReference>
<protein>
    <recommendedName>
        <fullName evidence="2">Anti-sigma factor antagonist</fullName>
    </recommendedName>
</protein>
<dbReference type="NCBIfam" id="TIGR00377">
    <property type="entry name" value="ant_ant_sig"/>
    <property type="match status" value="1"/>
</dbReference>
<dbReference type="SUPFAM" id="SSF52091">
    <property type="entry name" value="SpoIIaa-like"/>
    <property type="match status" value="1"/>
</dbReference>
<dbReference type="CDD" id="cd07043">
    <property type="entry name" value="STAS_anti-anti-sigma_factors"/>
    <property type="match status" value="1"/>
</dbReference>
<feature type="domain" description="STAS" evidence="4">
    <location>
        <begin position="30"/>
        <end position="145"/>
    </location>
</feature>
<dbReference type="Pfam" id="PF01740">
    <property type="entry name" value="STAS"/>
    <property type="match status" value="1"/>
</dbReference>
<evidence type="ECO:0000313" key="5">
    <source>
        <dbReference type="EMBL" id="GFN06138.1"/>
    </source>
</evidence>
<dbReference type="PANTHER" id="PTHR33495:SF2">
    <property type="entry name" value="ANTI-SIGMA FACTOR ANTAGONIST TM_1081-RELATED"/>
    <property type="match status" value="1"/>
</dbReference>
<evidence type="ECO:0000256" key="3">
    <source>
        <dbReference type="SAM" id="MobiDB-lite"/>
    </source>
</evidence>
<sequence>MDERLGSREEERKLPDCREPRNERSSRVTLKVDETEQGDWTVLRIRGELDLVSSPVVRQSVHDAVAEGQHDVVLDLSEVFFCDSSGVGVLIASRRLMKSCGGRLRLILPARGAEDGSHVNKVLGALGVRRLFDVYPDTGSAVDGACEPLTA</sequence>